<dbReference type="SUPFAM" id="SSF56219">
    <property type="entry name" value="DNase I-like"/>
    <property type="match status" value="1"/>
</dbReference>
<accession>A0AAV9F1V8</accession>
<proteinExistence type="predicted"/>
<dbReference type="Pfam" id="PF14111">
    <property type="entry name" value="DUF4283"/>
    <property type="match status" value="1"/>
</dbReference>
<protein>
    <recommendedName>
        <fullName evidence="1">DUF4283 domain-containing protein</fullName>
    </recommendedName>
</protein>
<dbReference type="AlphaFoldDB" id="A0AAV9F1V8"/>
<reference evidence="2" key="2">
    <citation type="submission" date="2023-06" db="EMBL/GenBank/DDBJ databases">
        <authorList>
            <person name="Ma L."/>
            <person name="Liu K.-W."/>
            <person name="Li Z."/>
            <person name="Hsiao Y.-Y."/>
            <person name="Qi Y."/>
            <person name="Fu T."/>
            <person name="Tang G."/>
            <person name="Zhang D."/>
            <person name="Sun W.-H."/>
            <person name="Liu D.-K."/>
            <person name="Li Y."/>
            <person name="Chen G.-Z."/>
            <person name="Liu X.-D."/>
            <person name="Liao X.-Y."/>
            <person name="Jiang Y.-T."/>
            <person name="Yu X."/>
            <person name="Hao Y."/>
            <person name="Huang J."/>
            <person name="Zhao X.-W."/>
            <person name="Ke S."/>
            <person name="Chen Y.-Y."/>
            <person name="Wu W.-L."/>
            <person name="Hsu J.-L."/>
            <person name="Lin Y.-F."/>
            <person name="Huang M.-D."/>
            <person name="Li C.-Y."/>
            <person name="Huang L."/>
            <person name="Wang Z.-W."/>
            <person name="Zhao X."/>
            <person name="Zhong W.-Y."/>
            <person name="Peng D.-H."/>
            <person name="Ahmad S."/>
            <person name="Lan S."/>
            <person name="Zhang J.-S."/>
            <person name="Tsai W.-C."/>
            <person name="Van De Peer Y."/>
            <person name="Liu Z.-J."/>
        </authorList>
    </citation>
    <scope>NUCLEOTIDE SEQUENCE</scope>
    <source>
        <strain evidence="2">CP</strain>
        <tissue evidence="2">Leaves</tissue>
    </source>
</reference>
<sequence length="519" mass="58714">MRPGRAPAPPKRSHFFTKTSPASVGQQVYSWKSLLTTLVSSLPNERTLSFIPPRMDDKESVAVLNPDSFKSLIQHWENAIVGYIIGKSPVYTPFLQFLQKKWKPKADFRLFLHGNGFFTVKFDLEEDCNSVLEGGPWTMEHRPFILRKWSPELRMEQERLSSIPIWASEVTGPLEKNAQPNRSKAALPKFIHCLATPVDGRPPFFFTTVYASNISSERVALWEDLVALSSQISGSQWIVGGDFNEAWQQGFIGSPLFVIAKKLQHTKAILKHWNRTEFGPIQHKLQDSRHSLNTAQDALTSDPLNAHLISNVDRAKFEYLDILSVEESFLRQKSRQLWLSEGDCNSQFFHAMVKDRISRNAIRQVQLPDSSFSSDPQVVKDHAVDYFLKLLNRKCSTPIPSMPPFSVLSDGSKLDLCAKVSDEEIKAALFSLKPLSSPGPDGFSAHFFQYFWPLIKGDFIAAIRSFFISGHLLKAINHSFIALIPKSKLVDSFGDFRPISLFILSIKGDFESVKEISLK</sequence>
<dbReference type="PANTHER" id="PTHR33233">
    <property type="entry name" value="ENDONUCLEASE/EXONUCLEASE/PHOSPHATASE"/>
    <property type="match status" value="1"/>
</dbReference>
<dbReference type="InterPro" id="IPR036691">
    <property type="entry name" value="Endo/exonu/phosph_ase_sf"/>
</dbReference>
<dbReference type="Proteomes" id="UP001180020">
    <property type="component" value="Unassembled WGS sequence"/>
</dbReference>
<gene>
    <name evidence="2" type="ORF">QJS10_CPB04g01898</name>
</gene>
<name>A0AAV9F1V8_ACOCL</name>
<keyword evidence="3" id="KW-1185">Reference proteome</keyword>
<dbReference type="PANTHER" id="PTHR33233:SF17">
    <property type="entry name" value="DUF4283 DOMAIN-CONTAINING PROTEIN"/>
    <property type="match status" value="1"/>
</dbReference>
<dbReference type="InterPro" id="IPR025558">
    <property type="entry name" value="DUF4283"/>
</dbReference>
<dbReference type="EMBL" id="JAUJYO010000004">
    <property type="protein sequence ID" value="KAK1319609.1"/>
    <property type="molecule type" value="Genomic_DNA"/>
</dbReference>
<evidence type="ECO:0000313" key="2">
    <source>
        <dbReference type="EMBL" id="KAK1319609.1"/>
    </source>
</evidence>
<reference evidence="2" key="1">
    <citation type="journal article" date="2023" name="Nat. Commun.">
        <title>Diploid and tetraploid genomes of Acorus and the evolution of monocots.</title>
        <authorList>
            <person name="Ma L."/>
            <person name="Liu K.W."/>
            <person name="Li Z."/>
            <person name="Hsiao Y.Y."/>
            <person name="Qi Y."/>
            <person name="Fu T."/>
            <person name="Tang G.D."/>
            <person name="Zhang D."/>
            <person name="Sun W.H."/>
            <person name="Liu D.K."/>
            <person name="Li Y."/>
            <person name="Chen G.Z."/>
            <person name="Liu X.D."/>
            <person name="Liao X.Y."/>
            <person name="Jiang Y.T."/>
            <person name="Yu X."/>
            <person name="Hao Y."/>
            <person name="Huang J."/>
            <person name="Zhao X.W."/>
            <person name="Ke S."/>
            <person name="Chen Y.Y."/>
            <person name="Wu W.L."/>
            <person name="Hsu J.L."/>
            <person name="Lin Y.F."/>
            <person name="Huang M.D."/>
            <person name="Li C.Y."/>
            <person name="Huang L."/>
            <person name="Wang Z.W."/>
            <person name="Zhao X."/>
            <person name="Zhong W.Y."/>
            <person name="Peng D.H."/>
            <person name="Ahmad S."/>
            <person name="Lan S."/>
            <person name="Zhang J.S."/>
            <person name="Tsai W.C."/>
            <person name="Van de Peer Y."/>
            <person name="Liu Z.J."/>
        </authorList>
    </citation>
    <scope>NUCLEOTIDE SEQUENCE</scope>
    <source>
        <strain evidence="2">CP</strain>
    </source>
</reference>
<organism evidence="2 3">
    <name type="scientific">Acorus calamus</name>
    <name type="common">Sweet flag</name>
    <dbReference type="NCBI Taxonomy" id="4465"/>
    <lineage>
        <taxon>Eukaryota</taxon>
        <taxon>Viridiplantae</taxon>
        <taxon>Streptophyta</taxon>
        <taxon>Embryophyta</taxon>
        <taxon>Tracheophyta</taxon>
        <taxon>Spermatophyta</taxon>
        <taxon>Magnoliopsida</taxon>
        <taxon>Liliopsida</taxon>
        <taxon>Acoraceae</taxon>
        <taxon>Acorus</taxon>
    </lineage>
</organism>
<evidence type="ECO:0000259" key="1">
    <source>
        <dbReference type="Pfam" id="PF14111"/>
    </source>
</evidence>
<feature type="domain" description="DUF4283" evidence="1">
    <location>
        <begin position="74"/>
        <end position="155"/>
    </location>
</feature>
<comment type="caution">
    <text evidence="2">The sequence shown here is derived from an EMBL/GenBank/DDBJ whole genome shotgun (WGS) entry which is preliminary data.</text>
</comment>
<evidence type="ECO:0000313" key="3">
    <source>
        <dbReference type="Proteomes" id="UP001180020"/>
    </source>
</evidence>